<sequence>MDINFLKKIPKHSVKNSTDKVCLKEDATQAIKGDGKKRLIQAIGLPLCSYVLIILVKVVYKASFERNSTLVYPRDTWHCVNENVTA</sequence>
<gene>
    <name evidence="2" type="ORF">DCAF_LOCUS19593</name>
</gene>
<organism evidence="2 3">
    <name type="scientific">Dovyalis caffra</name>
    <dbReference type="NCBI Taxonomy" id="77055"/>
    <lineage>
        <taxon>Eukaryota</taxon>
        <taxon>Viridiplantae</taxon>
        <taxon>Streptophyta</taxon>
        <taxon>Embryophyta</taxon>
        <taxon>Tracheophyta</taxon>
        <taxon>Spermatophyta</taxon>
        <taxon>Magnoliopsida</taxon>
        <taxon>eudicotyledons</taxon>
        <taxon>Gunneridae</taxon>
        <taxon>Pentapetalae</taxon>
        <taxon>rosids</taxon>
        <taxon>fabids</taxon>
        <taxon>Malpighiales</taxon>
        <taxon>Salicaceae</taxon>
        <taxon>Flacourtieae</taxon>
        <taxon>Dovyalis</taxon>
    </lineage>
</organism>
<dbReference type="AlphaFoldDB" id="A0AAV1S626"/>
<keyword evidence="1" id="KW-0472">Membrane</keyword>
<feature type="transmembrane region" description="Helical" evidence="1">
    <location>
        <begin position="39"/>
        <end position="60"/>
    </location>
</feature>
<evidence type="ECO:0000313" key="2">
    <source>
        <dbReference type="EMBL" id="CAK7346914.1"/>
    </source>
</evidence>
<proteinExistence type="predicted"/>
<reference evidence="2 3" key="1">
    <citation type="submission" date="2024-01" db="EMBL/GenBank/DDBJ databases">
        <authorList>
            <person name="Waweru B."/>
        </authorList>
    </citation>
    <scope>NUCLEOTIDE SEQUENCE [LARGE SCALE GENOMIC DNA]</scope>
</reference>
<keyword evidence="3" id="KW-1185">Reference proteome</keyword>
<evidence type="ECO:0000313" key="3">
    <source>
        <dbReference type="Proteomes" id="UP001314170"/>
    </source>
</evidence>
<comment type="caution">
    <text evidence="2">The sequence shown here is derived from an EMBL/GenBank/DDBJ whole genome shotgun (WGS) entry which is preliminary data.</text>
</comment>
<dbReference type="Proteomes" id="UP001314170">
    <property type="component" value="Unassembled WGS sequence"/>
</dbReference>
<keyword evidence="1" id="KW-0812">Transmembrane</keyword>
<evidence type="ECO:0000256" key="1">
    <source>
        <dbReference type="SAM" id="Phobius"/>
    </source>
</evidence>
<accession>A0AAV1S626</accession>
<name>A0AAV1S626_9ROSI</name>
<dbReference type="EMBL" id="CAWUPB010001173">
    <property type="protein sequence ID" value="CAK7346914.1"/>
    <property type="molecule type" value="Genomic_DNA"/>
</dbReference>
<keyword evidence="1" id="KW-1133">Transmembrane helix</keyword>
<protein>
    <submittedName>
        <fullName evidence="2">Uncharacterized protein</fullName>
    </submittedName>
</protein>